<dbReference type="PANTHER" id="PTHR47487">
    <property type="entry name" value="OS06G0651300 PROTEIN-RELATED"/>
    <property type="match status" value="1"/>
</dbReference>
<name>A0A8J5V3F1_ZIZPA</name>
<reference evidence="8" key="2">
    <citation type="submission" date="2021-02" db="EMBL/GenBank/DDBJ databases">
        <authorList>
            <person name="Kimball J.A."/>
            <person name="Haas M.W."/>
            <person name="Macchietto M."/>
            <person name="Kono T."/>
            <person name="Duquette J."/>
            <person name="Shao M."/>
        </authorList>
    </citation>
    <scope>NUCLEOTIDE SEQUENCE</scope>
    <source>
        <tissue evidence="8">Fresh leaf tissue</tissue>
    </source>
</reference>
<protein>
    <recommendedName>
        <fullName evidence="7">Matrin-type domain-containing protein</fullName>
    </recommendedName>
</protein>
<dbReference type="PROSITE" id="PS50171">
    <property type="entry name" value="ZF_MATRIN"/>
    <property type="match status" value="1"/>
</dbReference>
<proteinExistence type="predicted"/>
<keyword evidence="3" id="KW-0863">Zinc-finger</keyword>
<feature type="region of interest" description="Disordered" evidence="6">
    <location>
        <begin position="177"/>
        <end position="216"/>
    </location>
</feature>
<feature type="region of interest" description="Disordered" evidence="6">
    <location>
        <begin position="230"/>
        <end position="269"/>
    </location>
</feature>
<keyword evidence="4" id="KW-0862">Zinc</keyword>
<dbReference type="InterPro" id="IPR013087">
    <property type="entry name" value="Znf_C2H2_type"/>
</dbReference>
<dbReference type="Proteomes" id="UP000729402">
    <property type="component" value="Unassembled WGS sequence"/>
</dbReference>
<keyword evidence="9" id="KW-1185">Reference proteome</keyword>
<comment type="subcellular location">
    <subcellularLocation>
        <location evidence="1">Nucleus</location>
    </subcellularLocation>
</comment>
<evidence type="ECO:0000256" key="6">
    <source>
        <dbReference type="SAM" id="MobiDB-lite"/>
    </source>
</evidence>
<keyword evidence="5" id="KW-0539">Nucleus</keyword>
<sequence length="347" mass="38195">MDLASRYSSDGGAGAGGRFPDPPPHGTTKPVGNPKSPPSPWSCTVCQVRTTSERNLREHCGGQKHQANVAELERRANKAIADRKAKTTTAARFPPSPCAEQRAHTPRWSCNICQVSCTGEWDFDIHLKGRRHHANTQALLRQCEDIEGNARKTTTAAAWICRVCQARCTGESDLQSHLKGKKHQKQVMALQETAKPEKNKPGNNGKNTKQKQPSGWGCSTCQAKCNSESQFGDHCRGRKHKNTVQSLQKGGEDAKAASDLKSKSSAEHSEKMDEQTTLYFCEVCNVKCTSEKMLAGHLSGKKHSKNAAKQKPFVTFCDVCDLQCNSEKMLAHHRAGKKHRAKLNAKK</sequence>
<accession>A0A8J5V3F1</accession>
<reference evidence="8" key="1">
    <citation type="journal article" date="2021" name="bioRxiv">
        <title>Whole Genome Assembly and Annotation of Northern Wild Rice, Zizania palustris L., Supports a Whole Genome Duplication in the Zizania Genus.</title>
        <authorList>
            <person name="Haas M."/>
            <person name="Kono T."/>
            <person name="Macchietto M."/>
            <person name="Millas R."/>
            <person name="McGilp L."/>
            <person name="Shao M."/>
            <person name="Duquette J."/>
            <person name="Hirsch C.N."/>
            <person name="Kimball J."/>
        </authorList>
    </citation>
    <scope>NUCLEOTIDE SEQUENCE</scope>
    <source>
        <tissue evidence="8">Fresh leaf tissue</tissue>
    </source>
</reference>
<dbReference type="GO" id="GO:0008270">
    <property type="term" value="F:zinc ion binding"/>
    <property type="evidence" value="ECO:0007669"/>
    <property type="project" value="UniProtKB-KW"/>
</dbReference>
<feature type="compositionally biased region" description="Basic and acidic residues" evidence="6">
    <location>
        <begin position="250"/>
        <end position="269"/>
    </location>
</feature>
<dbReference type="GO" id="GO:0003676">
    <property type="term" value="F:nucleic acid binding"/>
    <property type="evidence" value="ECO:0007669"/>
    <property type="project" value="InterPro"/>
</dbReference>
<dbReference type="PANTHER" id="PTHR47487:SF9">
    <property type="entry name" value="OS09G0421700 PROTEIN"/>
    <property type="match status" value="1"/>
</dbReference>
<dbReference type="OrthoDB" id="434647at2759"/>
<organism evidence="8 9">
    <name type="scientific">Zizania palustris</name>
    <name type="common">Northern wild rice</name>
    <dbReference type="NCBI Taxonomy" id="103762"/>
    <lineage>
        <taxon>Eukaryota</taxon>
        <taxon>Viridiplantae</taxon>
        <taxon>Streptophyta</taxon>
        <taxon>Embryophyta</taxon>
        <taxon>Tracheophyta</taxon>
        <taxon>Spermatophyta</taxon>
        <taxon>Magnoliopsida</taxon>
        <taxon>Liliopsida</taxon>
        <taxon>Poales</taxon>
        <taxon>Poaceae</taxon>
        <taxon>BOP clade</taxon>
        <taxon>Oryzoideae</taxon>
        <taxon>Oryzeae</taxon>
        <taxon>Zizaniinae</taxon>
        <taxon>Zizania</taxon>
    </lineage>
</organism>
<dbReference type="SMART" id="SM00355">
    <property type="entry name" value="ZnF_C2H2"/>
    <property type="match status" value="6"/>
</dbReference>
<dbReference type="EMBL" id="JAAALK010000289">
    <property type="protein sequence ID" value="KAG8050175.1"/>
    <property type="molecule type" value="Genomic_DNA"/>
</dbReference>
<dbReference type="InterPro" id="IPR000690">
    <property type="entry name" value="Matrin/U1-C_Znf_C2H2"/>
</dbReference>
<feature type="region of interest" description="Disordered" evidence="6">
    <location>
        <begin position="1"/>
        <end position="42"/>
    </location>
</feature>
<evidence type="ECO:0000256" key="3">
    <source>
        <dbReference type="ARBA" id="ARBA00022771"/>
    </source>
</evidence>
<dbReference type="AlphaFoldDB" id="A0A8J5V3F1"/>
<comment type="caution">
    <text evidence="8">The sequence shown here is derived from an EMBL/GenBank/DDBJ whole genome shotgun (WGS) entry which is preliminary data.</text>
</comment>
<feature type="compositionally biased region" description="Low complexity" evidence="6">
    <location>
        <begin position="201"/>
        <end position="213"/>
    </location>
</feature>
<evidence type="ECO:0000256" key="2">
    <source>
        <dbReference type="ARBA" id="ARBA00022723"/>
    </source>
</evidence>
<evidence type="ECO:0000256" key="4">
    <source>
        <dbReference type="ARBA" id="ARBA00022833"/>
    </source>
</evidence>
<evidence type="ECO:0000256" key="1">
    <source>
        <dbReference type="ARBA" id="ARBA00004123"/>
    </source>
</evidence>
<dbReference type="GO" id="GO:0005634">
    <property type="term" value="C:nucleus"/>
    <property type="evidence" value="ECO:0007669"/>
    <property type="project" value="UniProtKB-SubCell"/>
</dbReference>
<feature type="domain" description="Matrin-type" evidence="7">
    <location>
        <begin position="279"/>
        <end position="309"/>
    </location>
</feature>
<dbReference type="Pfam" id="PF12874">
    <property type="entry name" value="zf-met"/>
    <property type="match status" value="6"/>
</dbReference>
<dbReference type="InterPro" id="IPR003604">
    <property type="entry name" value="Matrin/U1-like-C_Znf_C2H2"/>
</dbReference>
<dbReference type="SMART" id="SM00451">
    <property type="entry name" value="ZnF_U1"/>
    <property type="match status" value="6"/>
</dbReference>
<evidence type="ECO:0000256" key="5">
    <source>
        <dbReference type="ARBA" id="ARBA00023242"/>
    </source>
</evidence>
<keyword evidence="2" id="KW-0479">Metal-binding</keyword>
<dbReference type="PROSITE" id="PS00028">
    <property type="entry name" value="ZINC_FINGER_C2H2_1"/>
    <property type="match status" value="2"/>
</dbReference>
<evidence type="ECO:0000313" key="8">
    <source>
        <dbReference type="EMBL" id="KAG8050175.1"/>
    </source>
</evidence>
<evidence type="ECO:0000313" key="9">
    <source>
        <dbReference type="Proteomes" id="UP000729402"/>
    </source>
</evidence>
<evidence type="ECO:0000259" key="7">
    <source>
        <dbReference type="PROSITE" id="PS50171"/>
    </source>
</evidence>
<gene>
    <name evidence="8" type="ORF">GUJ93_ZPchr0009g2347</name>
</gene>